<dbReference type="InterPro" id="IPR036505">
    <property type="entry name" value="Amidase/PGRP_sf"/>
</dbReference>
<organism evidence="8 9">
    <name type="scientific">Sinanodonta woodiana</name>
    <name type="common">Chinese pond mussel</name>
    <name type="synonym">Anodonta woodiana</name>
    <dbReference type="NCBI Taxonomy" id="1069815"/>
    <lineage>
        <taxon>Eukaryota</taxon>
        <taxon>Metazoa</taxon>
        <taxon>Spiralia</taxon>
        <taxon>Lophotrochozoa</taxon>
        <taxon>Mollusca</taxon>
        <taxon>Bivalvia</taxon>
        <taxon>Autobranchia</taxon>
        <taxon>Heteroconchia</taxon>
        <taxon>Palaeoheterodonta</taxon>
        <taxon>Unionida</taxon>
        <taxon>Unionoidea</taxon>
        <taxon>Unionidae</taxon>
        <taxon>Unioninae</taxon>
        <taxon>Sinanodonta</taxon>
    </lineage>
</organism>
<dbReference type="InterPro" id="IPR006619">
    <property type="entry name" value="PGRP_domain_met/bac"/>
</dbReference>
<dbReference type="EMBL" id="JBJQND010000001">
    <property type="protein sequence ID" value="KAL3891984.1"/>
    <property type="molecule type" value="Genomic_DNA"/>
</dbReference>
<feature type="domain" description="N-acetylmuramoyl-L-alanine amidase" evidence="4">
    <location>
        <begin position="80"/>
        <end position="218"/>
    </location>
</feature>
<evidence type="ECO:0000259" key="5">
    <source>
        <dbReference type="SMART" id="SM00701"/>
    </source>
</evidence>
<dbReference type="Gene3D" id="3.40.80.10">
    <property type="entry name" value="Peptidoglycan recognition protein-like"/>
    <property type="match status" value="1"/>
</dbReference>
<dbReference type="Proteomes" id="UP001634394">
    <property type="component" value="Unassembled WGS sequence"/>
</dbReference>
<dbReference type="SMART" id="SM00701">
    <property type="entry name" value="PGRP"/>
    <property type="match status" value="1"/>
</dbReference>
<gene>
    <name evidence="6" type="ORF">ACJMK2_004223</name>
    <name evidence="7" type="ORF">ACJMK2_004224</name>
    <name evidence="8" type="ORF">ACJMK2_004225</name>
</gene>
<keyword evidence="3" id="KW-0472">Membrane</keyword>
<feature type="transmembrane region" description="Helical" evidence="3">
    <location>
        <begin position="15"/>
        <end position="37"/>
    </location>
</feature>
<keyword evidence="2" id="KW-0391">Immunity</keyword>
<keyword evidence="9" id="KW-1185">Reference proteome</keyword>
<dbReference type="SUPFAM" id="SSF55846">
    <property type="entry name" value="N-acetylmuramoyl-L-alanine amidase-like"/>
    <property type="match status" value="1"/>
</dbReference>
<sequence length="236" mass="27346">MLYNHYSYYDYVYDYYYIMFIIIIVTIVIIVIIAELIDDTNPILRQLSSTSCHVKDVCDHQPSVSDPCLTIIPRENWFARETKTASYMKVPVLNVFIHHTAMDRCNSTETCTKEMMEIQKFHMDTKGWDDIGYSFLVGDDGNAYEARGWDRVGAHTFGWNNKSISIAVMGNFNYDLPSQRALKAIDRLISCGIHREKVLPLYNLYGHRDAASQFDSPGHKLYELIKTWSHFKTLTS</sequence>
<evidence type="ECO:0000313" key="9">
    <source>
        <dbReference type="Proteomes" id="UP001634394"/>
    </source>
</evidence>
<evidence type="ECO:0000256" key="2">
    <source>
        <dbReference type="ARBA" id="ARBA00022859"/>
    </source>
</evidence>
<dbReference type="InterPro" id="IPR015510">
    <property type="entry name" value="PGRP"/>
</dbReference>
<evidence type="ECO:0008006" key="10">
    <source>
        <dbReference type="Google" id="ProtNLM"/>
    </source>
</evidence>
<comment type="caution">
    <text evidence="8">The sequence shown here is derived from an EMBL/GenBank/DDBJ whole genome shotgun (WGS) entry which is preliminary data.</text>
</comment>
<protein>
    <recommendedName>
        <fullName evidence="10">Peptidoglycan-recognition protein</fullName>
    </recommendedName>
</protein>
<evidence type="ECO:0000256" key="1">
    <source>
        <dbReference type="ARBA" id="ARBA00007553"/>
    </source>
</evidence>
<evidence type="ECO:0000259" key="4">
    <source>
        <dbReference type="SMART" id="SM00644"/>
    </source>
</evidence>
<dbReference type="Pfam" id="PF01510">
    <property type="entry name" value="Amidase_2"/>
    <property type="match status" value="1"/>
</dbReference>
<evidence type="ECO:0000313" key="7">
    <source>
        <dbReference type="EMBL" id="KAL3891984.1"/>
    </source>
</evidence>
<dbReference type="PANTHER" id="PTHR11022:SF41">
    <property type="entry name" value="PEPTIDOGLYCAN-RECOGNITION PROTEIN LC-RELATED"/>
    <property type="match status" value="1"/>
</dbReference>
<dbReference type="AlphaFoldDB" id="A0ABD3Y315"/>
<feature type="domain" description="Peptidoglycan recognition protein family" evidence="5">
    <location>
        <begin position="69"/>
        <end position="211"/>
    </location>
</feature>
<keyword evidence="3" id="KW-0812">Transmembrane</keyword>
<name>A0ABD3Y315_SINWO</name>
<dbReference type="InterPro" id="IPR002502">
    <property type="entry name" value="Amidase_domain"/>
</dbReference>
<keyword evidence="3" id="KW-1133">Transmembrane helix</keyword>
<evidence type="ECO:0000256" key="3">
    <source>
        <dbReference type="SAM" id="Phobius"/>
    </source>
</evidence>
<reference evidence="8 9" key="1">
    <citation type="submission" date="2024-11" db="EMBL/GenBank/DDBJ databases">
        <title>Chromosome-level genome assembly of the freshwater bivalve Anodonta woodiana.</title>
        <authorList>
            <person name="Chen X."/>
        </authorList>
    </citation>
    <scope>NUCLEOTIDE SEQUENCE [LARGE SCALE GENOMIC DNA]</scope>
    <source>
        <strain evidence="8">MN2024</strain>
        <tissue evidence="8">Gills</tissue>
    </source>
</reference>
<dbReference type="CDD" id="cd06583">
    <property type="entry name" value="PGRP"/>
    <property type="match status" value="1"/>
</dbReference>
<dbReference type="EMBL" id="JBJQND010000001">
    <property type="protein sequence ID" value="KAL3891985.1"/>
    <property type="molecule type" value="Genomic_DNA"/>
</dbReference>
<dbReference type="GO" id="GO:0002376">
    <property type="term" value="P:immune system process"/>
    <property type="evidence" value="ECO:0007669"/>
    <property type="project" value="UniProtKB-KW"/>
</dbReference>
<dbReference type="PANTHER" id="PTHR11022">
    <property type="entry name" value="PEPTIDOGLYCAN RECOGNITION PROTEIN"/>
    <property type="match status" value="1"/>
</dbReference>
<dbReference type="SMART" id="SM00644">
    <property type="entry name" value="Ami_2"/>
    <property type="match status" value="1"/>
</dbReference>
<accession>A0ABD3Y315</accession>
<dbReference type="FunFam" id="3.40.80.10:FF:000001">
    <property type="entry name" value="Peptidoglycan recognition protein 1"/>
    <property type="match status" value="1"/>
</dbReference>
<dbReference type="EMBL" id="JBJQND010000001">
    <property type="protein sequence ID" value="KAL3891983.1"/>
    <property type="molecule type" value="Genomic_DNA"/>
</dbReference>
<evidence type="ECO:0000313" key="8">
    <source>
        <dbReference type="EMBL" id="KAL3891985.1"/>
    </source>
</evidence>
<evidence type="ECO:0000313" key="6">
    <source>
        <dbReference type="EMBL" id="KAL3891983.1"/>
    </source>
</evidence>
<comment type="similarity">
    <text evidence="1">Belongs to the N-acetylmuramoyl-L-alanine amidase 2 family.</text>
</comment>
<proteinExistence type="inferred from homology"/>